<evidence type="ECO:0000313" key="3">
    <source>
        <dbReference type="EMBL" id="KAK2576099.1"/>
    </source>
</evidence>
<feature type="region of interest" description="Disordered" evidence="1">
    <location>
        <begin position="574"/>
        <end position="595"/>
    </location>
</feature>
<keyword evidence="2" id="KW-0812">Transmembrane</keyword>
<feature type="compositionally biased region" description="Basic and acidic residues" evidence="1">
    <location>
        <begin position="2400"/>
        <end position="2419"/>
    </location>
</feature>
<feature type="compositionally biased region" description="Polar residues" evidence="1">
    <location>
        <begin position="2187"/>
        <end position="2199"/>
    </location>
</feature>
<feature type="compositionally biased region" description="Polar residues" evidence="1">
    <location>
        <begin position="640"/>
        <end position="652"/>
    </location>
</feature>
<accession>A0AAD9RAK1</accession>
<name>A0AAD9RAK1_9HYME</name>
<feature type="region of interest" description="Disordered" evidence="1">
    <location>
        <begin position="2175"/>
        <end position="2224"/>
    </location>
</feature>
<feature type="compositionally biased region" description="Basic and acidic residues" evidence="1">
    <location>
        <begin position="2175"/>
        <end position="2186"/>
    </location>
</feature>
<dbReference type="PANTHER" id="PTHR21041:SF9">
    <property type="entry name" value="DENDRITIC CELL-SPECIFIC TRANSMEMBRANE PROTEIN-LIKE DOMAIN-CONTAINING PROTEIN"/>
    <property type="match status" value="1"/>
</dbReference>
<feature type="compositionally biased region" description="Basic and acidic residues" evidence="1">
    <location>
        <begin position="1915"/>
        <end position="1930"/>
    </location>
</feature>
<keyword evidence="2" id="KW-0472">Membrane</keyword>
<feature type="compositionally biased region" description="Basic residues" evidence="1">
    <location>
        <begin position="1831"/>
        <end position="1840"/>
    </location>
</feature>
<keyword evidence="4" id="KW-1185">Reference proteome</keyword>
<dbReference type="InterPro" id="IPR051856">
    <property type="entry name" value="CSR-E3_Ligase_Protein"/>
</dbReference>
<feature type="region of interest" description="Disordered" evidence="1">
    <location>
        <begin position="1864"/>
        <end position="1930"/>
    </location>
</feature>
<feature type="compositionally biased region" description="Acidic residues" evidence="1">
    <location>
        <begin position="1084"/>
        <end position="1116"/>
    </location>
</feature>
<dbReference type="Pfam" id="PF26039">
    <property type="entry name" value="Dcst2"/>
    <property type="match status" value="1"/>
</dbReference>
<protein>
    <recommendedName>
        <fullName evidence="5">DC-STAMP domain-containing protein 2</fullName>
    </recommendedName>
</protein>
<feature type="compositionally biased region" description="Basic and acidic residues" evidence="1">
    <location>
        <begin position="1068"/>
        <end position="1083"/>
    </location>
</feature>
<feature type="region of interest" description="Disordered" evidence="1">
    <location>
        <begin position="1812"/>
        <end position="1849"/>
    </location>
</feature>
<feature type="compositionally biased region" description="Low complexity" evidence="1">
    <location>
        <begin position="1878"/>
        <end position="1893"/>
    </location>
</feature>
<dbReference type="GO" id="GO:0016020">
    <property type="term" value="C:membrane"/>
    <property type="evidence" value="ECO:0007669"/>
    <property type="project" value="UniProtKB-SubCell"/>
</dbReference>
<reference evidence="3" key="1">
    <citation type="submission" date="2021-08" db="EMBL/GenBank/DDBJ databases">
        <authorList>
            <person name="Misof B."/>
            <person name="Oliver O."/>
            <person name="Podsiadlowski L."/>
            <person name="Donath A."/>
            <person name="Peters R."/>
            <person name="Mayer C."/>
            <person name="Rust J."/>
            <person name="Gunkel S."/>
            <person name="Lesny P."/>
            <person name="Martin S."/>
            <person name="Oeyen J.P."/>
            <person name="Petersen M."/>
            <person name="Panagiotis P."/>
            <person name="Wilbrandt J."/>
            <person name="Tanja T."/>
        </authorList>
    </citation>
    <scope>NUCLEOTIDE SEQUENCE</scope>
    <source>
        <strain evidence="3">GBR_01_08_01A</strain>
        <tissue evidence="3">Thorax + abdomen</tissue>
    </source>
</reference>
<feature type="compositionally biased region" description="Low complexity" evidence="1">
    <location>
        <begin position="994"/>
        <end position="1006"/>
    </location>
</feature>
<feature type="region of interest" description="Disordered" evidence="1">
    <location>
        <begin position="822"/>
        <end position="854"/>
    </location>
</feature>
<organism evidence="3 4">
    <name type="scientific">Odynerus spinipes</name>
    <dbReference type="NCBI Taxonomy" id="1348599"/>
    <lineage>
        <taxon>Eukaryota</taxon>
        <taxon>Metazoa</taxon>
        <taxon>Ecdysozoa</taxon>
        <taxon>Arthropoda</taxon>
        <taxon>Hexapoda</taxon>
        <taxon>Insecta</taxon>
        <taxon>Pterygota</taxon>
        <taxon>Neoptera</taxon>
        <taxon>Endopterygota</taxon>
        <taxon>Hymenoptera</taxon>
        <taxon>Apocrita</taxon>
        <taxon>Aculeata</taxon>
        <taxon>Vespoidea</taxon>
        <taxon>Vespidae</taxon>
        <taxon>Eumeninae</taxon>
        <taxon>Odynerus</taxon>
    </lineage>
</organism>
<feature type="transmembrane region" description="Helical" evidence="2">
    <location>
        <begin position="240"/>
        <end position="262"/>
    </location>
</feature>
<evidence type="ECO:0000256" key="2">
    <source>
        <dbReference type="SAM" id="Phobius"/>
    </source>
</evidence>
<feature type="transmembrane region" description="Helical" evidence="2">
    <location>
        <begin position="86"/>
        <end position="110"/>
    </location>
</feature>
<dbReference type="Proteomes" id="UP001258017">
    <property type="component" value="Unassembled WGS sequence"/>
</dbReference>
<proteinExistence type="predicted"/>
<feature type="compositionally biased region" description="Basic and acidic residues" evidence="1">
    <location>
        <begin position="1007"/>
        <end position="1054"/>
    </location>
</feature>
<feature type="region of interest" description="Disordered" evidence="1">
    <location>
        <begin position="988"/>
        <end position="1192"/>
    </location>
</feature>
<feature type="region of interest" description="Disordered" evidence="1">
    <location>
        <begin position="624"/>
        <end position="662"/>
    </location>
</feature>
<feature type="compositionally biased region" description="Basic and acidic residues" evidence="1">
    <location>
        <begin position="2200"/>
        <end position="2211"/>
    </location>
</feature>
<comment type="caution">
    <text evidence="3">The sequence shown here is derived from an EMBL/GenBank/DDBJ whole genome shotgun (WGS) entry which is preliminary data.</text>
</comment>
<dbReference type="EMBL" id="JAIFRP010004408">
    <property type="protein sequence ID" value="KAK2576099.1"/>
    <property type="molecule type" value="Genomic_DNA"/>
</dbReference>
<dbReference type="PANTHER" id="PTHR21041">
    <property type="entry name" value="DENDRITIC CELL-SPECIFIC TRANSMEMBRANE PROTEIN"/>
    <property type="match status" value="1"/>
</dbReference>
<feature type="region of interest" description="Disordered" evidence="1">
    <location>
        <begin position="2711"/>
        <end position="2742"/>
    </location>
</feature>
<gene>
    <name evidence="3" type="ORF">KPH14_007434</name>
</gene>
<evidence type="ECO:0000256" key="1">
    <source>
        <dbReference type="SAM" id="MobiDB-lite"/>
    </source>
</evidence>
<feature type="compositionally biased region" description="Polar residues" evidence="1">
    <location>
        <begin position="1894"/>
        <end position="1905"/>
    </location>
</feature>
<feature type="compositionally biased region" description="Basic and acidic residues" evidence="1">
    <location>
        <begin position="624"/>
        <end position="639"/>
    </location>
</feature>
<sequence length="2848" mass="330355">MAFFQLVLKAHRLERLRRTYEDEKLRSIQLSKGAKSLTWRQRLRYKKLRCKRKVKDFWSKITSFPEDSWLHKKAVLLRTDGTFENYILKSFFGFLGGILLTYVFFIFFVFQLNFSLTSATLLCSVIGVILTLGLAFSYKVRCIVFLLLPLFFSKRGRQALIAYAFILTLTGPGKNALRNTSVLTESLICGQEQLKEAIKSVIDLIKQPFYALKEAITKVIKTVRVIVRKIKETLVAIKRLVLSILNVITAVFQWLGSIVNICNKRLGTPFDRCQRVFEGAVADCRAKLGPIFGEICNLTYVVSSLCWIVKPLDFICMLVSYVADAIVDAVKKSMVQQPNSVGVYVSGNGYLADLYRSIVKAFTPHMQDVEINSVPCLPDPLPPDFDGYIRILSLIAFCWIMVVFEPYSLRLRTIVMCQYHPDRAKQRAAWLYNHIMRSRGSFVKFARRQLRRKFGINNKEQMERITLKQRFIAVCPFLKKLFSQKESSCLLCGARQRDDTNPHIKCPTPGCIGLFCMECFADLQNICTICRSPLEYGDLSDMSEEKDSSDDQLKITEGKKLKLLEDTKKVKKEEEVKEMEEEEFEEEEFEEDEEYIEEIQPEYEEEVEEPEKYVHMVRKLEKKDVGEQTDGRESEDYGERSSTSVYSYTYQDESPPPEPEDYKRVIPFRDVEAQRIRDDVTIQIFNDPIARSITWSSDTTPSCFVVRAHRKVRRRLKSRSRSLAVCKDSSSSIDSEEIKEDEVIHIEVDDGSKELLIRDRRDKEKDSRVKRIIAAVSRVPWLGGRGRKGLQSRRPSLINRVMKMLNGKRSTSPVQTYRRIISKQCDDEETSTSSSYSSTFSDGEEDDDRSGGPVRARAIGRHVDWEDPEDIISSQNYEENKVSRHTKMDDINLRYPCEKQFATKDLPRYLEPISKSTSYYEIDETEDSRSSCKCGRTGEDINVLSDARMSLDSRKTDTWNIIGEDQSQNSTPYTSERALLEILNEAKEKEMKDQSSQTTSSQTEETFIPKKETDTHTSRNYDKHLNTETERNTMKQKQERKKDTRRSDPKKTHFYDSLAGLELYGVEGKTKRSDKYLRKRIEYNDEEEEEEEDEGEDDEEEDEDEEEDDEDDEEEREHDKEKISKVNKKTPIHSRAISSYKVNVGTDLPDQDKGVQTKSIKRKKIMKNDKSKRMKKSKDDKSKPVLHGLTEDNEWKGRQWKKCIEEYKKRHKRHKKSPSNSDGKRHPKKHGYKGKSMIMDKLYLKRKSHKKERTSHRHTCDEALQFPENERRNWHAHESFYPKDNQRQFISGFIPIMCPEHVQTYKPYYDPREGGPSYGQHDSKICQREPYYRRDEDDQTKVFRADEDTRFSGCSADHVEHVATSTDNKQSSSEEDELVSTSEQYQQDVHNCMRKMYKVAAPPEKFRIPMLRKYLPMYQKSQLIEELKEHDKMRLIREREARRCVTSNPVKPTKLPFVVKMEEEQALSDTCVDCDRGRHANHPLTQAARNEKLPYQETQAFKQLTKEFRRRTLSTKRVENLREAEPLISASRNADKSKEVEQLFPPDEKCRKENFVSNITNRIANAFKFKNYKNRKMFKLGKLLCQKKPRLSEIENDKDEHQEQGIQYSETIFQQNVHNKERKPSFSLKNDENVLADQTESISNIVQDVQKQPSDEQDEMAEENEEMLNYAKRIEESRESIAKSKKYYSDDACNMDTCSKQECASNTCNRVIDKKKIADKEIDPSKLTEIINSSIKEAMQTIIKQCVMDDSRVSSLEKKVNQERPKIQAIVKRDDDEKYVSRKRYYPCDCSRKYEKQPRALKTIKKCAKDSYDGSTVSKYHPVKEISREKGTKKHSKSSKNVKTDNRRMTGNVNIYICSEANENAQRKEKQKEKSESCTESSSETTTERTNSTCVRTSSVLSSKLVSGIQKRRQKSQEEGSDHYFHAREHRAVRSDDSNNICYDKYDSSMTLKQDDCLELSTLSSRSTEIGSMTSSISSTRDGCCCQDTVSSYIDMHRQDLMRLKPKFMGYDDEPDQNLCTARIFPQNSGREEVGDSWMQRSVCVNKPHLHRQDSSNHSIVQRRNYRGDACKCCCREKVDCKHNRAAKKRSSFDISHEKGLHRKWSRCSCIVEEEEEEQCPNFPIKKEVTEEKWTVCKNNLGDSKRENCQECAIHTNLNNSNETSQDVLVENEDTVKSVNRQEKSIDNANETSSMSNARETNRDAPQRKNEVSNVSRTPVSPPKVGLVLKKSRLHNAIEKQKLQQRNKDIKKEKNLSEEKSFFGRSIKRAMSLVKQDKVRTSVNNNKDNEENVQTKTVNSPTMLKSDQNNNSEIKRLSKTDVPVTQGIRYEHRASTPLTQEIKALDITKNEKVQKIETNKRPKSRLETILAGRKGLQPVKTKLIENKKSELPGNRNQTENIKDTKEETKPVKDKNETGDFQKDISSTKIEFDNEPEQQELAEAAGYPCDKRSFESTVNRCCCCCLPVVDCTCNLKEISTTCIVPKFVTKDVCSPMFDCHRVVNKCECGKPAVCENCCKNGNVIRCDVPCIECNKPKEKCHCIPTCVDCCNSNCQHACNETIICVYCEHPRDKCVCRAPIRKCSYCGLSFDICKCHELCDGRRIVMDHDNDRKICVTAWKPKPEVRRYFSRDFNDFRSDSIDECYCKSHKNCGYTDLPYQRSSAFSDVMSELQQKMSDYVCCERCKKSPCCCRRNFDKKMEIEDRKGRCYVSSKQRQRSRSPDLDHVRTKSPSNNRCGPERTMQRRTLPPSRICYSCRTSPCRCKKGRSTTKRPRAKCYYCKSCPCTCISAREVNKSRSCKYGDSPYRVKEKEKVLCGKAFDDARKKKEEKVFRTRESNTCVCPLTKPY</sequence>
<keyword evidence="2" id="KW-1133">Transmembrane helix</keyword>
<feature type="compositionally biased region" description="Acidic residues" evidence="1">
    <location>
        <begin position="576"/>
        <end position="595"/>
    </location>
</feature>
<evidence type="ECO:0008006" key="5">
    <source>
        <dbReference type="Google" id="ProtNLM"/>
    </source>
</evidence>
<feature type="compositionally biased region" description="Low complexity" evidence="1">
    <location>
        <begin position="831"/>
        <end position="841"/>
    </location>
</feature>
<feature type="region of interest" description="Disordered" evidence="1">
    <location>
        <begin position="1206"/>
        <end position="1234"/>
    </location>
</feature>
<feature type="compositionally biased region" description="Basic and acidic residues" evidence="1">
    <location>
        <begin position="1865"/>
        <end position="1877"/>
    </location>
</feature>
<feature type="region of interest" description="Disordered" evidence="1">
    <location>
        <begin position="2388"/>
        <end position="2419"/>
    </location>
</feature>
<feature type="transmembrane region" description="Helical" evidence="2">
    <location>
        <begin position="116"/>
        <end position="138"/>
    </location>
</feature>
<evidence type="ECO:0000313" key="4">
    <source>
        <dbReference type="Proteomes" id="UP001258017"/>
    </source>
</evidence>
<feature type="compositionally biased region" description="Basic and acidic residues" evidence="1">
    <location>
        <begin position="1166"/>
        <end position="1192"/>
    </location>
</feature>
<reference evidence="3" key="2">
    <citation type="journal article" date="2023" name="Commun. Biol.">
        <title>Intrasexual cuticular hydrocarbon dimorphism in a wasp sheds light on hydrocarbon biosynthesis genes in Hymenoptera.</title>
        <authorList>
            <person name="Moris V.C."/>
            <person name="Podsiadlowski L."/>
            <person name="Martin S."/>
            <person name="Oeyen J.P."/>
            <person name="Donath A."/>
            <person name="Petersen M."/>
            <person name="Wilbrandt J."/>
            <person name="Misof B."/>
            <person name="Liedtke D."/>
            <person name="Thamm M."/>
            <person name="Scheiner R."/>
            <person name="Schmitt T."/>
            <person name="Niehuis O."/>
        </authorList>
    </citation>
    <scope>NUCLEOTIDE SEQUENCE</scope>
    <source>
        <strain evidence="3">GBR_01_08_01A</strain>
    </source>
</reference>